<dbReference type="InterPro" id="IPR006091">
    <property type="entry name" value="Acyl-CoA_Oxase/DH_mid-dom"/>
</dbReference>
<dbReference type="InterPro" id="IPR009100">
    <property type="entry name" value="AcylCoA_DH/oxidase_NM_dom_sf"/>
</dbReference>
<keyword evidence="4 6" id="KW-0274">FAD</keyword>
<keyword evidence="5 6" id="KW-0560">Oxidoreductase</keyword>
<evidence type="ECO:0000256" key="5">
    <source>
        <dbReference type="ARBA" id="ARBA00023002"/>
    </source>
</evidence>
<evidence type="ECO:0000259" key="9">
    <source>
        <dbReference type="Pfam" id="PF02771"/>
    </source>
</evidence>
<dbReference type="Gene3D" id="2.40.110.10">
    <property type="entry name" value="Butyryl-CoA Dehydrogenase, subunit A, domain 2"/>
    <property type="match status" value="1"/>
</dbReference>
<gene>
    <name evidence="10" type="ORF">SAMN05444142_10844</name>
</gene>
<dbReference type="GO" id="GO:0005886">
    <property type="term" value="C:plasma membrane"/>
    <property type="evidence" value="ECO:0007669"/>
    <property type="project" value="TreeGrafter"/>
</dbReference>
<accession>A0A1H0L623</accession>
<feature type="domain" description="Acyl-CoA dehydrogenase/oxidase C-terminal" evidence="7">
    <location>
        <begin position="237"/>
        <end position="388"/>
    </location>
</feature>
<dbReference type="InterPro" id="IPR046373">
    <property type="entry name" value="Acyl-CoA_Oxase/DH_mid-dom_sf"/>
</dbReference>
<feature type="domain" description="Acyl-CoA oxidase/dehydrogenase middle" evidence="8">
    <location>
        <begin position="130"/>
        <end position="214"/>
    </location>
</feature>
<dbReference type="Pfam" id="PF02770">
    <property type="entry name" value="Acyl-CoA_dh_M"/>
    <property type="match status" value="1"/>
</dbReference>
<evidence type="ECO:0000256" key="3">
    <source>
        <dbReference type="ARBA" id="ARBA00022630"/>
    </source>
</evidence>
<name>A0A1H0L623_9RHOB</name>
<dbReference type="Gene3D" id="1.10.540.10">
    <property type="entry name" value="Acyl-CoA dehydrogenase/oxidase, N-terminal domain"/>
    <property type="match status" value="1"/>
</dbReference>
<evidence type="ECO:0000313" key="10">
    <source>
        <dbReference type="EMBL" id="SHK70712.1"/>
    </source>
</evidence>
<dbReference type="InterPro" id="IPR036250">
    <property type="entry name" value="AcylCo_DH-like_C"/>
</dbReference>
<dbReference type="EMBL" id="FQZZ01000008">
    <property type="protein sequence ID" value="SHK70712.1"/>
    <property type="molecule type" value="Genomic_DNA"/>
</dbReference>
<dbReference type="InterPro" id="IPR009075">
    <property type="entry name" value="AcylCo_DH/oxidase_C"/>
</dbReference>
<dbReference type="SUPFAM" id="SSF47203">
    <property type="entry name" value="Acyl-CoA dehydrogenase C-terminal domain-like"/>
    <property type="match status" value="1"/>
</dbReference>
<evidence type="ECO:0000259" key="8">
    <source>
        <dbReference type="Pfam" id="PF02770"/>
    </source>
</evidence>
<reference evidence="10 11" key="1">
    <citation type="submission" date="2016-11" db="EMBL/GenBank/DDBJ databases">
        <authorList>
            <person name="Varghese N."/>
            <person name="Submissions S."/>
        </authorList>
    </citation>
    <scope>NUCLEOTIDE SEQUENCE [LARGE SCALE GENOMIC DNA]</scope>
    <source>
        <strain evidence="10 11">DSM 29620</strain>
    </source>
</reference>
<dbReference type="InterPro" id="IPR013786">
    <property type="entry name" value="AcylCoA_DH/ox_N"/>
</dbReference>
<sequence>MDLEDSPEEARFRKSVRAFLDANATRRDESAEPARYYEVDEAKLGLARAWQRKKAAAGFAGIRWPKQWGGQGLSSIHEVIYQQEEARYAVPKGVFDIGLGMCIPTLLAYADDAHLERYTKPALWGDEIWCQMFSEPNAGSDLAGLTTRAVRDGADWILDGQKTWTSGAQFSDFGIVLARTDFGAPKHKGLTMFFIDMKAPGVEVRPIHQMSGASHFNEVFLSGVRVPDAQRLGEVSDGWRVAVTTLMNERLAVGEEARPDIEDIHAFLTQSDGGKAPPMAEQAVRFRFADWYVASKGVEAFRNRGLTKLSRGEMPGPELSVARIVNAEKLQQMSRYAVEMMGAGGLLLDRDNPQANNPFQLALLAAPGARIAGGTSEILRNIIAERVLGLPADTRADKDVPFREIARGAGKSPRKGETV</sequence>
<protein>
    <submittedName>
        <fullName evidence="10">Acyl-CoA dehydrogenase</fullName>
    </submittedName>
</protein>
<evidence type="ECO:0000256" key="4">
    <source>
        <dbReference type="ARBA" id="ARBA00022827"/>
    </source>
</evidence>
<dbReference type="InterPro" id="IPR052161">
    <property type="entry name" value="Mycobact_Acyl-CoA_DH"/>
</dbReference>
<dbReference type="OrthoDB" id="5716984at2"/>
<organism evidence="10 11">
    <name type="scientific">Lutimaribacter pacificus</name>
    <dbReference type="NCBI Taxonomy" id="391948"/>
    <lineage>
        <taxon>Bacteria</taxon>
        <taxon>Pseudomonadati</taxon>
        <taxon>Pseudomonadota</taxon>
        <taxon>Alphaproteobacteria</taxon>
        <taxon>Rhodobacterales</taxon>
        <taxon>Roseobacteraceae</taxon>
        <taxon>Lutimaribacter</taxon>
    </lineage>
</organism>
<dbReference type="Gene3D" id="1.20.140.10">
    <property type="entry name" value="Butyryl-CoA Dehydrogenase, subunit A, domain 3"/>
    <property type="match status" value="1"/>
</dbReference>
<evidence type="ECO:0000259" key="7">
    <source>
        <dbReference type="Pfam" id="PF00441"/>
    </source>
</evidence>
<dbReference type="AlphaFoldDB" id="A0A1H0L623"/>
<dbReference type="PANTHER" id="PTHR43292">
    <property type="entry name" value="ACYL-COA DEHYDROGENASE"/>
    <property type="match status" value="1"/>
</dbReference>
<evidence type="ECO:0000256" key="1">
    <source>
        <dbReference type="ARBA" id="ARBA00001974"/>
    </source>
</evidence>
<dbReference type="GO" id="GO:0016627">
    <property type="term" value="F:oxidoreductase activity, acting on the CH-CH group of donors"/>
    <property type="evidence" value="ECO:0007669"/>
    <property type="project" value="InterPro"/>
</dbReference>
<dbReference type="GO" id="GO:0050660">
    <property type="term" value="F:flavin adenine dinucleotide binding"/>
    <property type="evidence" value="ECO:0007669"/>
    <property type="project" value="InterPro"/>
</dbReference>
<dbReference type="SUPFAM" id="SSF56645">
    <property type="entry name" value="Acyl-CoA dehydrogenase NM domain-like"/>
    <property type="match status" value="1"/>
</dbReference>
<evidence type="ECO:0000313" key="11">
    <source>
        <dbReference type="Proteomes" id="UP000324252"/>
    </source>
</evidence>
<keyword evidence="11" id="KW-1185">Reference proteome</keyword>
<dbReference type="Pfam" id="PF00441">
    <property type="entry name" value="Acyl-CoA_dh_1"/>
    <property type="match status" value="1"/>
</dbReference>
<proteinExistence type="inferred from homology"/>
<dbReference type="PANTHER" id="PTHR43292:SF4">
    <property type="entry name" value="ACYL-COA DEHYDROGENASE FADE34"/>
    <property type="match status" value="1"/>
</dbReference>
<dbReference type="Pfam" id="PF02771">
    <property type="entry name" value="Acyl-CoA_dh_N"/>
    <property type="match status" value="1"/>
</dbReference>
<comment type="cofactor">
    <cofactor evidence="1 6">
        <name>FAD</name>
        <dbReference type="ChEBI" id="CHEBI:57692"/>
    </cofactor>
</comment>
<dbReference type="RefSeq" id="WP_149789113.1">
    <property type="nucleotide sequence ID" value="NZ_FNIO01000007.1"/>
</dbReference>
<dbReference type="InterPro" id="IPR037069">
    <property type="entry name" value="AcylCoA_DH/ox_N_sf"/>
</dbReference>
<keyword evidence="3 6" id="KW-0285">Flavoprotein</keyword>
<dbReference type="FunFam" id="2.40.110.10:FF:000011">
    <property type="entry name" value="Acyl-CoA dehydrogenase FadE34"/>
    <property type="match status" value="1"/>
</dbReference>
<dbReference type="Proteomes" id="UP000324252">
    <property type="component" value="Unassembled WGS sequence"/>
</dbReference>
<comment type="similarity">
    <text evidence="2 6">Belongs to the acyl-CoA dehydrogenase family.</text>
</comment>
<evidence type="ECO:0000256" key="2">
    <source>
        <dbReference type="ARBA" id="ARBA00009347"/>
    </source>
</evidence>
<feature type="domain" description="Acyl-CoA dehydrogenase/oxidase N-terminal" evidence="9">
    <location>
        <begin position="6"/>
        <end position="123"/>
    </location>
</feature>
<evidence type="ECO:0000256" key="6">
    <source>
        <dbReference type="RuleBase" id="RU362125"/>
    </source>
</evidence>